<dbReference type="EMBL" id="JADJMH010000004">
    <property type="protein sequence ID" value="MBK7674447.1"/>
    <property type="molecule type" value="Genomic_DNA"/>
</dbReference>
<accession>A0A935PY52</accession>
<dbReference type="InterPro" id="IPR029044">
    <property type="entry name" value="Nucleotide-diphossugar_trans"/>
</dbReference>
<proteinExistence type="inferred from homology"/>
<comment type="caution">
    <text evidence="3">The sequence shown here is derived from an EMBL/GenBank/DDBJ whole genome shotgun (WGS) entry which is preliminary data.</text>
</comment>
<dbReference type="SUPFAM" id="SSF53448">
    <property type="entry name" value="Nucleotide-diphospho-sugar transferases"/>
    <property type="match status" value="1"/>
</dbReference>
<evidence type="ECO:0000313" key="3">
    <source>
        <dbReference type="EMBL" id="MBK7674447.1"/>
    </source>
</evidence>
<gene>
    <name evidence="3" type="ORF">IPJ27_06560</name>
</gene>
<evidence type="ECO:0000256" key="1">
    <source>
        <dbReference type="ARBA" id="ARBA00038494"/>
    </source>
</evidence>
<dbReference type="InterPro" id="IPR001173">
    <property type="entry name" value="Glyco_trans_2-like"/>
</dbReference>
<dbReference type="Gene3D" id="3.90.550.10">
    <property type="entry name" value="Spore Coat Polysaccharide Biosynthesis Protein SpsA, Chain A"/>
    <property type="match status" value="1"/>
</dbReference>
<dbReference type="PANTHER" id="PTHR43630:SF2">
    <property type="entry name" value="GLYCOSYLTRANSFERASE"/>
    <property type="match status" value="1"/>
</dbReference>
<protein>
    <submittedName>
        <fullName evidence="3">Glycosyltransferase family 2 protein</fullName>
    </submittedName>
</protein>
<dbReference type="AlphaFoldDB" id="A0A935PY52"/>
<dbReference type="CDD" id="cd00761">
    <property type="entry name" value="Glyco_tranf_GTA_type"/>
    <property type="match status" value="1"/>
</dbReference>
<comment type="similarity">
    <text evidence="1">Belongs to the glycosyltransferase 2 family. WaaE/KdtX subfamily.</text>
</comment>
<evidence type="ECO:0000259" key="2">
    <source>
        <dbReference type="Pfam" id="PF00535"/>
    </source>
</evidence>
<name>A0A935PY52_9PROT</name>
<dbReference type="Proteomes" id="UP000697998">
    <property type="component" value="Unassembled WGS sequence"/>
</dbReference>
<organism evidence="3 4">
    <name type="scientific">Candidatus Accumulibacter proximus</name>
    <dbReference type="NCBI Taxonomy" id="2954385"/>
    <lineage>
        <taxon>Bacteria</taxon>
        <taxon>Pseudomonadati</taxon>
        <taxon>Pseudomonadota</taxon>
        <taxon>Betaproteobacteria</taxon>
        <taxon>Candidatus Accumulibacter</taxon>
    </lineage>
</organism>
<dbReference type="PANTHER" id="PTHR43630">
    <property type="entry name" value="POLY-BETA-1,6-N-ACETYL-D-GLUCOSAMINE SYNTHASE"/>
    <property type="match status" value="1"/>
</dbReference>
<feature type="domain" description="Glycosyltransferase 2-like" evidence="2">
    <location>
        <begin position="12"/>
        <end position="135"/>
    </location>
</feature>
<dbReference type="Pfam" id="PF00535">
    <property type="entry name" value="Glycos_transf_2"/>
    <property type="match status" value="1"/>
</dbReference>
<sequence>MERDKCRRAMAIFAHNEEKNIIKCLESVSKAIRNGDECVILNNGSSDNTGALVEEFIACSGFGRLVTINFGDKANAWNVFVHDIGIDAEVFFFLDGDCEIEENSLDALEECIVSNPRVNAAAALPSAKVSPKNRAAMIRDGGLAGNLYALSDQFVERVRKHSVRLPIGLIGDDSLIGALAYWDLNPRVGWDITKIAVCKEAVFSYVPLSCFSISDLRLYYRRKIRYSLRYFQTELMKKPLKEYGLEAIPESVEKLYVDHISEVRVTRGGIDALFDYLAAREIRKCILLRKA</sequence>
<evidence type="ECO:0000313" key="4">
    <source>
        <dbReference type="Proteomes" id="UP000697998"/>
    </source>
</evidence>
<reference evidence="3 4" key="1">
    <citation type="submission" date="2020-10" db="EMBL/GenBank/DDBJ databases">
        <title>Connecting structure to function with the recovery of over 1000 high-quality activated sludge metagenome-assembled genomes encoding full-length rRNA genes using long-read sequencing.</title>
        <authorList>
            <person name="Singleton C.M."/>
            <person name="Petriglieri F."/>
            <person name="Kristensen J.M."/>
            <person name="Kirkegaard R.H."/>
            <person name="Michaelsen T.Y."/>
            <person name="Andersen M.H."/>
            <person name="Karst S.M."/>
            <person name="Dueholm M.S."/>
            <person name="Nielsen P.H."/>
            <person name="Albertsen M."/>
        </authorList>
    </citation>
    <scope>NUCLEOTIDE SEQUENCE [LARGE SCALE GENOMIC DNA]</scope>
    <source>
        <strain evidence="3">EsbW_18-Q3-R4-48_BATAC.285</strain>
    </source>
</reference>